<dbReference type="PROSITE" id="PS01359">
    <property type="entry name" value="ZF_PHD_1"/>
    <property type="match status" value="1"/>
</dbReference>
<dbReference type="OrthoDB" id="787137at2759"/>
<dbReference type="Proteomes" id="UP000623129">
    <property type="component" value="Unassembled WGS sequence"/>
</dbReference>
<comment type="caution">
    <text evidence="6">The sequence shown here is derived from an EMBL/GenBank/DDBJ whole genome shotgun (WGS) entry which is preliminary data.</text>
</comment>
<dbReference type="SMART" id="SM00249">
    <property type="entry name" value="PHD"/>
    <property type="match status" value="1"/>
</dbReference>
<dbReference type="InterPro" id="IPR011011">
    <property type="entry name" value="Znf_FYVE_PHD"/>
</dbReference>
<dbReference type="InterPro" id="IPR019787">
    <property type="entry name" value="Znf_PHD-finger"/>
</dbReference>
<evidence type="ECO:0000313" key="6">
    <source>
        <dbReference type="EMBL" id="KAF3329673.1"/>
    </source>
</evidence>
<accession>A0A833QX25</accession>
<evidence type="ECO:0000259" key="5">
    <source>
        <dbReference type="PROSITE" id="PS50016"/>
    </source>
</evidence>
<feature type="domain" description="PHD-type" evidence="5">
    <location>
        <begin position="144"/>
        <end position="194"/>
    </location>
</feature>
<evidence type="ECO:0000313" key="7">
    <source>
        <dbReference type="Proteomes" id="UP000623129"/>
    </source>
</evidence>
<keyword evidence="3" id="KW-0862">Zinc</keyword>
<dbReference type="SUPFAM" id="SSF57903">
    <property type="entry name" value="FYVE/PHD zinc finger"/>
    <property type="match status" value="1"/>
</dbReference>
<dbReference type="PROSITE" id="PS50016">
    <property type="entry name" value="ZF_PHD_2"/>
    <property type="match status" value="1"/>
</dbReference>
<dbReference type="GO" id="GO:0008270">
    <property type="term" value="F:zinc ion binding"/>
    <property type="evidence" value="ECO:0007669"/>
    <property type="project" value="UniProtKB-KW"/>
</dbReference>
<dbReference type="Pfam" id="PF00628">
    <property type="entry name" value="PHD"/>
    <property type="match status" value="1"/>
</dbReference>
<organism evidence="6 7">
    <name type="scientific">Carex littledalei</name>
    <dbReference type="NCBI Taxonomy" id="544730"/>
    <lineage>
        <taxon>Eukaryota</taxon>
        <taxon>Viridiplantae</taxon>
        <taxon>Streptophyta</taxon>
        <taxon>Embryophyta</taxon>
        <taxon>Tracheophyta</taxon>
        <taxon>Spermatophyta</taxon>
        <taxon>Magnoliopsida</taxon>
        <taxon>Liliopsida</taxon>
        <taxon>Poales</taxon>
        <taxon>Cyperaceae</taxon>
        <taxon>Cyperoideae</taxon>
        <taxon>Cariceae</taxon>
        <taxon>Carex</taxon>
        <taxon>Carex subgen. Euthyceras</taxon>
    </lineage>
</organism>
<keyword evidence="1" id="KW-0479">Metal-binding</keyword>
<protein>
    <submittedName>
        <fullName evidence="6">Remodeling and spacing factor 1-like protein</fullName>
    </submittedName>
</protein>
<keyword evidence="2 4" id="KW-0863">Zinc-finger</keyword>
<keyword evidence="7" id="KW-1185">Reference proteome</keyword>
<evidence type="ECO:0000256" key="1">
    <source>
        <dbReference type="ARBA" id="ARBA00022723"/>
    </source>
</evidence>
<dbReference type="InterPro" id="IPR019786">
    <property type="entry name" value="Zinc_finger_PHD-type_CS"/>
</dbReference>
<reference evidence="6" key="1">
    <citation type="submission" date="2020-01" db="EMBL/GenBank/DDBJ databases">
        <title>Genome sequence of Kobresia littledalei, the first chromosome-level genome in the family Cyperaceae.</title>
        <authorList>
            <person name="Qu G."/>
        </authorList>
    </citation>
    <scope>NUCLEOTIDE SEQUENCE</scope>
    <source>
        <strain evidence="6">C.B.Clarke</strain>
        <tissue evidence="6">Leaf</tissue>
    </source>
</reference>
<dbReference type="InterPro" id="IPR001965">
    <property type="entry name" value="Znf_PHD"/>
</dbReference>
<name>A0A833QX25_9POAL</name>
<evidence type="ECO:0000256" key="3">
    <source>
        <dbReference type="ARBA" id="ARBA00022833"/>
    </source>
</evidence>
<dbReference type="AlphaFoldDB" id="A0A833QX25"/>
<dbReference type="Gene3D" id="3.30.40.10">
    <property type="entry name" value="Zinc/RING finger domain, C3HC4 (zinc finger)"/>
    <property type="match status" value="1"/>
</dbReference>
<dbReference type="EMBL" id="SWLB01000014">
    <property type="protein sequence ID" value="KAF3329673.1"/>
    <property type="molecule type" value="Genomic_DNA"/>
</dbReference>
<sequence length="265" mass="30692">MLDARKKWKVTYRILLCETQIKRVIFLHLVRMIKGIMSPISTKKSSHIYKQRKLNDNNRVSLVENKRAQKERTHSNNSGLSYDAQLSIENKSQCLSSNTDAKLYANFSSTRNICIHILRNHELLLNRKGETNRRTNNCQDEMRRLKCKSCDAIGYSTKMLICDNCEGPFHLKCSGVFSRKVLPDEWYCHPCSRKKRRGALQNVSLGSGKVMKRSAKLGRENSSKYTSSIRIGEDFQAEVQEWFGPIHEYLRPKPWNKGPQPNVNN</sequence>
<dbReference type="InterPro" id="IPR013083">
    <property type="entry name" value="Znf_RING/FYVE/PHD"/>
</dbReference>
<gene>
    <name evidence="6" type="ORF">FCM35_KLT05004</name>
</gene>
<proteinExistence type="predicted"/>
<evidence type="ECO:0000256" key="2">
    <source>
        <dbReference type="ARBA" id="ARBA00022771"/>
    </source>
</evidence>
<evidence type="ECO:0000256" key="4">
    <source>
        <dbReference type="PROSITE-ProRule" id="PRU00146"/>
    </source>
</evidence>